<dbReference type="AlphaFoldDB" id="A0A1H3E1R7"/>
<name>A0A1H3E1R7_THIRO</name>
<dbReference type="EMBL" id="FNNZ01000075">
    <property type="protein sequence ID" value="SDX72218.1"/>
    <property type="molecule type" value="Genomic_DNA"/>
</dbReference>
<evidence type="ECO:0000313" key="2">
    <source>
        <dbReference type="Proteomes" id="UP000198816"/>
    </source>
</evidence>
<reference evidence="2" key="1">
    <citation type="submission" date="2016-10" db="EMBL/GenBank/DDBJ databases">
        <authorList>
            <person name="Varghese N."/>
            <person name="Submissions S."/>
        </authorList>
    </citation>
    <scope>NUCLEOTIDE SEQUENCE [LARGE SCALE GENOMIC DNA]</scope>
    <source>
        <strain evidence="2">DSM 217</strain>
    </source>
</reference>
<protein>
    <submittedName>
        <fullName evidence="1">Uncharacterized protein</fullName>
    </submittedName>
</protein>
<keyword evidence="2" id="KW-1185">Reference proteome</keyword>
<feature type="non-terminal residue" evidence="1">
    <location>
        <position position="1"/>
    </location>
</feature>
<organism evidence="1 2">
    <name type="scientific">Thiocapsa roseopersicina</name>
    <dbReference type="NCBI Taxonomy" id="1058"/>
    <lineage>
        <taxon>Bacteria</taxon>
        <taxon>Pseudomonadati</taxon>
        <taxon>Pseudomonadota</taxon>
        <taxon>Gammaproteobacteria</taxon>
        <taxon>Chromatiales</taxon>
        <taxon>Chromatiaceae</taxon>
        <taxon>Thiocapsa</taxon>
    </lineage>
</organism>
<sequence length="166" mass="18272">HKRADGSPAELMAGMGARVVEVEAPDLRALKQQLSALPQIISAAQLGSRLRVLVADRIADPVAWLRAQPLQPTPTALESARPSSCVWAPVALPRRRCCWTSPPRETISPAWSCRADRRAQAGARLIGRYWARLRRLGGKQHTCSAPYRTRQTPASEPALRRITALE</sequence>
<gene>
    <name evidence="1" type="ORF">SAMN05421783_1751</name>
</gene>
<proteinExistence type="predicted"/>
<accession>A0A1H3E1R7</accession>
<dbReference type="Proteomes" id="UP000198816">
    <property type="component" value="Unassembled WGS sequence"/>
</dbReference>
<evidence type="ECO:0000313" key="1">
    <source>
        <dbReference type="EMBL" id="SDX72218.1"/>
    </source>
</evidence>